<evidence type="ECO:0000313" key="1">
    <source>
        <dbReference type="EMBL" id="KAI5342164.1"/>
    </source>
</evidence>
<proteinExistence type="predicted"/>
<evidence type="ECO:0000313" key="2">
    <source>
        <dbReference type="Proteomes" id="UP001054821"/>
    </source>
</evidence>
<comment type="caution">
    <text evidence="1">The sequence shown here is derived from an EMBL/GenBank/DDBJ whole genome shotgun (WGS) entry which is preliminary data.</text>
</comment>
<name>A0AAD4WF32_PRUDU</name>
<sequence>MAKVMMSLKEINQSTKDMRVAIMMVDTSTIKTPARRAWFKEKQNKIMVIMVIMAKEASHSLNFNHDVYQPELPSDDSK</sequence>
<protein>
    <submittedName>
        <fullName evidence="1">Uncharacterized protein</fullName>
    </submittedName>
</protein>
<keyword evidence="2" id="KW-1185">Reference proteome</keyword>
<dbReference type="Proteomes" id="UP001054821">
    <property type="component" value="Chromosome 2"/>
</dbReference>
<accession>A0AAD4WF32</accession>
<dbReference type="EMBL" id="JAJFAZ020000002">
    <property type="protein sequence ID" value="KAI5342164.1"/>
    <property type="molecule type" value="Genomic_DNA"/>
</dbReference>
<gene>
    <name evidence="1" type="ORF">L3X38_010039</name>
</gene>
<reference evidence="1 2" key="1">
    <citation type="journal article" date="2022" name="G3 (Bethesda)">
        <title>Whole-genome sequence and methylome profiling of the almond [Prunus dulcis (Mill.) D.A. Webb] cultivar 'Nonpareil'.</title>
        <authorList>
            <person name="D'Amico-Willman K.M."/>
            <person name="Ouma W.Z."/>
            <person name="Meulia T."/>
            <person name="Sideli G.M."/>
            <person name="Gradziel T.M."/>
            <person name="Fresnedo-Ramirez J."/>
        </authorList>
    </citation>
    <scope>NUCLEOTIDE SEQUENCE [LARGE SCALE GENOMIC DNA]</scope>
    <source>
        <strain evidence="1">Clone GOH B32 T37-40</strain>
    </source>
</reference>
<dbReference type="AlphaFoldDB" id="A0AAD4WF32"/>
<organism evidence="1 2">
    <name type="scientific">Prunus dulcis</name>
    <name type="common">Almond</name>
    <name type="synonym">Amygdalus dulcis</name>
    <dbReference type="NCBI Taxonomy" id="3755"/>
    <lineage>
        <taxon>Eukaryota</taxon>
        <taxon>Viridiplantae</taxon>
        <taxon>Streptophyta</taxon>
        <taxon>Embryophyta</taxon>
        <taxon>Tracheophyta</taxon>
        <taxon>Spermatophyta</taxon>
        <taxon>Magnoliopsida</taxon>
        <taxon>eudicotyledons</taxon>
        <taxon>Gunneridae</taxon>
        <taxon>Pentapetalae</taxon>
        <taxon>rosids</taxon>
        <taxon>fabids</taxon>
        <taxon>Rosales</taxon>
        <taxon>Rosaceae</taxon>
        <taxon>Amygdaloideae</taxon>
        <taxon>Amygdaleae</taxon>
        <taxon>Prunus</taxon>
    </lineage>
</organism>